<feature type="region of interest" description="Disordered" evidence="1">
    <location>
        <begin position="1"/>
        <end position="76"/>
    </location>
</feature>
<reference evidence="4" key="5">
    <citation type="submission" date="2025-09" db="UniProtKB">
        <authorList>
            <consortium name="Ensembl"/>
        </authorList>
    </citation>
    <scope>IDENTIFICATION</scope>
</reference>
<feature type="domain" description="Glycosyl hydrolase family 13 catalytic" evidence="2">
    <location>
        <begin position="158"/>
        <end position="245"/>
    </location>
</feature>
<dbReference type="AlphaFoldDB" id="A0A4W3HI40"/>
<dbReference type="GO" id="GO:0015180">
    <property type="term" value="F:L-alanine transmembrane transporter activity"/>
    <property type="evidence" value="ECO:0007669"/>
    <property type="project" value="TreeGrafter"/>
</dbReference>
<dbReference type="InterPro" id="IPR017853">
    <property type="entry name" value="GH"/>
</dbReference>
<dbReference type="InParanoid" id="A0A4W3HI40"/>
<evidence type="ECO:0000313" key="4">
    <source>
        <dbReference type="Ensembl" id="ENSCMIP00000009244.1"/>
    </source>
</evidence>
<dbReference type="PANTHER" id="PTHR46673">
    <property type="entry name" value="4F2 CELL-SURFACE ANTIGEN HEAVY CHAIN"/>
    <property type="match status" value="1"/>
</dbReference>
<name>A0A4W3HI40_CALMI</name>
<evidence type="ECO:0000256" key="1">
    <source>
        <dbReference type="SAM" id="MobiDB-lite"/>
    </source>
</evidence>
<dbReference type="Pfam" id="PF16028">
    <property type="entry name" value="SLC3A2_N"/>
    <property type="match status" value="1"/>
</dbReference>
<sequence>VPTVSGGQLVCARTPVARAEEGGKAEGETTGGESVKGRTKGGERKTGDAASPETKPETEAESLEAKAKPEDRWHSAQSLNASLGSTLSRVELMVASGSDWVWARRLMASLFWLSWISLVSGALLVIVRSPECNPPPGSTGGTTGPCIRSLPAPSRTQTHQLHHIKMLHMRAIIIGPIHQYKPDDRNKTNLKSIDMIYGNIQNFRYLIKSANTRGLKVLIDLTPNPLGTKLNKWFNTTFDFEEQNKILFWLRTGVDGIFISLSTDDIETSMVRMYSMEIKRVTIQVMSLLLGGRKALLIENLGKLIALIMFTLPGTPIIYYGDEIGLEDYQKSPSPLMRWNNSKHDGFTQQSDDPLSLLSFYKQLGFFKKELESLKYGSFRKVLNETTYFAYTRQWNAHGILAVLNFGDTIHVDFTASGLPLTSLLILSSSLGLQCQIVNMKNLAIPSLEAYMLKYYVLD</sequence>
<dbReference type="InterPro" id="IPR031984">
    <property type="entry name" value="SLC3A2_N"/>
</dbReference>
<dbReference type="GO" id="GO:0016323">
    <property type="term" value="C:basolateral plasma membrane"/>
    <property type="evidence" value="ECO:0007669"/>
    <property type="project" value="TreeGrafter"/>
</dbReference>
<dbReference type="Proteomes" id="UP000314986">
    <property type="component" value="Unassembled WGS sequence"/>
</dbReference>
<dbReference type="GO" id="GO:0016324">
    <property type="term" value="C:apical plasma membrane"/>
    <property type="evidence" value="ECO:0007669"/>
    <property type="project" value="TreeGrafter"/>
</dbReference>
<dbReference type="STRING" id="7868.ENSCMIP00000009244"/>
<reference evidence="5" key="3">
    <citation type="journal article" date="2014" name="Nature">
        <title>Elephant shark genome provides unique insights into gnathostome evolution.</title>
        <authorList>
            <consortium name="International Elephant Shark Genome Sequencing Consortium"/>
            <person name="Venkatesh B."/>
            <person name="Lee A.P."/>
            <person name="Ravi V."/>
            <person name="Maurya A.K."/>
            <person name="Lian M.M."/>
            <person name="Swann J.B."/>
            <person name="Ohta Y."/>
            <person name="Flajnik M.F."/>
            <person name="Sutoh Y."/>
            <person name="Kasahara M."/>
            <person name="Hoon S."/>
            <person name="Gangu V."/>
            <person name="Roy S.W."/>
            <person name="Irimia M."/>
            <person name="Korzh V."/>
            <person name="Kondrychyn I."/>
            <person name="Lim Z.W."/>
            <person name="Tay B.H."/>
            <person name="Tohari S."/>
            <person name="Kong K.W."/>
            <person name="Ho S."/>
            <person name="Lorente-Galdos B."/>
            <person name="Quilez J."/>
            <person name="Marques-Bonet T."/>
            <person name="Raney B.J."/>
            <person name="Ingham P.W."/>
            <person name="Tay A."/>
            <person name="Hillier L.W."/>
            <person name="Minx P."/>
            <person name="Boehm T."/>
            <person name="Wilson R.K."/>
            <person name="Brenner S."/>
            <person name="Warren W.C."/>
        </authorList>
    </citation>
    <scope>NUCLEOTIDE SEQUENCE [LARGE SCALE GENOMIC DNA]</scope>
</reference>
<evidence type="ECO:0000259" key="3">
    <source>
        <dbReference type="Pfam" id="PF16028"/>
    </source>
</evidence>
<reference evidence="4" key="4">
    <citation type="submission" date="2025-08" db="UniProtKB">
        <authorList>
            <consortium name="Ensembl"/>
        </authorList>
    </citation>
    <scope>IDENTIFICATION</scope>
</reference>
<feature type="compositionally biased region" description="Basic and acidic residues" evidence="1">
    <location>
        <begin position="18"/>
        <end position="27"/>
    </location>
</feature>
<protein>
    <submittedName>
        <fullName evidence="4">4F2 cell-surface antigen heavy chain-like</fullName>
    </submittedName>
</protein>
<dbReference type="PANTHER" id="PTHR46673:SF1">
    <property type="entry name" value="4F2 CELL-SURFACE ANTIGEN HEAVY CHAIN"/>
    <property type="match status" value="1"/>
</dbReference>
<proteinExistence type="predicted"/>
<keyword evidence="5" id="KW-1185">Reference proteome</keyword>
<dbReference type="GO" id="GO:0005975">
    <property type="term" value="P:carbohydrate metabolic process"/>
    <property type="evidence" value="ECO:0007669"/>
    <property type="project" value="InterPro"/>
</dbReference>
<dbReference type="InterPro" id="IPR042280">
    <property type="entry name" value="SLC3A2"/>
</dbReference>
<reference evidence="5" key="1">
    <citation type="journal article" date="2006" name="Science">
        <title>Ancient noncoding elements conserved in the human genome.</title>
        <authorList>
            <person name="Venkatesh B."/>
            <person name="Kirkness E.F."/>
            <person name="Loh Y.H."/>
            <person name="Halpern A.L."/>
            <person name="Lee A.P."/>
            <person name="Johnson J."/>
            <person name="Dandona N."/>
            <person name="Viswanathan L.D."/>
            <person name="Tay A."/>
            <person name="Venter J.C."/>
            <person name="Strausberg R.L."/>
            <person name="Brenner S."/>
        </authorList>
    </citation>
    <scope>NUCLEOTIDE SEQUENCE [LARGE SCALE GENOMIC DNA]</scope>
</reference>
<organism evidence="4 5">
    <name type="scientific">Callorhinchus milii</name>
    <name type="common">Ghost shark</name>
    <dbReference type="NCBI Taxonomy" id="7868"/>
    <lineage>
        <taxon>Eukaryota</taxon>
        <taxon>Metazoa</taxon>
        <taxon>Chordata</taxon>
        <taxon>Craniata</taxon>
        <taxon>Vertebrata</taxon>
        <taxon>Chondrichthyes</taxon>
        <taxon>Holocephali</taxon>
        <taxon>Chimaeriformes</taxon>
        <taxon>Callorhinchidae</taxon>
        <taxon>Callorhinchus</taxon>
    </lineage>
</organism>
<dbReference type="GeneTree" id="ENSGT00940000156646"/>
<dbReference type="Gene3D" id="3.20.20.80">
    <property type="entry name" value="Glycosidases"/>
    <property type="match status" value="2"/>
</dbReference>
<dbReference type="GO" id="GO:0015190">
    <property type="term" value="F:L-leucine transmembrane transporter activity"/>
    <property type="evidence" value="ECO:0007669"/>
    <property type="project" value="TreeGrafter"/>
</dbReference>
<feature type="compositionally biased region" description="Basic and acidic residues" evidence="1">
    <location>
        <begin position="54"/>
        <end position="74"/>
    </location>
</feature>
<dbReference type="GO" id="GO:0015173">
    <property type="term" value="F:aromatic amino acid transmembrane transporter activity"/>
    <property type="evidence" value="ECO:0007669"/>
    <property type="project" value="TreeGrafter"/>
</dbReference>
<dbReference type="GO" id="GO:1904273">
    <property type="term" value="P:L-alanine import across plasma membrane"/>
    <property type="evidence" value="ECO:0007669"/>
    <property type="project" value="TreeGrafter"/>
</dbReference>
<reference evidence="5" key="2">
    <citation type="journal article" date="2007" name="PLoS Biol.">
        <title>Survey sequencing and comparative analysis of the elephant shark (Callorhinchus milii) genome.</title>
        <authorList>
            <person name="Venkatesh B."/>
            <person name="Kirkness E.F."/>
            <person name="Loh Y.H."/>
            <person name="Halpern A.L."/>
            <person name="Lee A.P."/>
            <person name="Johnson J."/>
            <person name="Dandona N."/>
            <person name="Viswanathan L.D."/>
            <person name="Tay A."/>
            <person name="Venter J.C."/>
            <person name="Strausberg R.L."/>
            <person name="Brenner S."/>
        </authorList>
    </citation>
    <scope>NUCLEOTIDE SEQUENCE [LARGE SCALE GENOMIC DNA]</scope>
</reference>
<accession>A0A4W3HI40</accession>
<evidence type="ECO:0000313" key="5">
    <source>
        <dbReference type="Proteomes" id="UP000314986"/>
    </source>
</evidence>
<dbReference type="GO" id="GO:1903801">
    <property type="term" value="P:L-leucine import across plasma membrane"/>
    <property type="evidence" value="ECO:0007669"/>
    <property type="project" value="TreeGrafter"/>
</dbReference>
<dbReference type="InterPro" id="IPR006047">
    <property type="entry name" value="GH13_cat_dom"/>
</dbReference>
<dbReference type="SUPFAM" id="SSF51445">
    <property type="entry name" value="(Trans)glycosidases"/>
    <property type="match status" value="1"/>
</dbReference>
<dbReference type="GO" id="GO:0015823">
    <property type="term" value="P:phenylalanine transport"/>
    <property type="evidence" value="ECO:0007669"/>
    <property type="project" value="TreeGrafter"/>
</dbReference>
<dbReference type="Ensembl" id="ENSCMIT00000009500.1">
    <property type="protein sequence ID" value="ENSCMIP00000009244.1"/>
    <property type="gene ID" value="ENSCMIG00000004907.1"/>
</dbReference>
<feature type="domain" description="Solute carrier family 3 member 2 N-terminal" evidence="3">
    <location>
        <begin position="87"/>
        <end position="144"/>
    </location>
</feature>
<dbReference type="Pfam" id="PF00128">
    <property type="entry name" value="Alpha-amylase"/>
    <property type="match status" value="1"/>
</dbReference>
<evidence type="ECO:0000259" key="2">
    <source>
        <dbReference type="Pfam" id="PF00128"/>
    </source>
</evidence>